<evidence type="ECO:0000256" key="2">
    <source>
        <dbReference type="ARBA" id="ARBA00023315"/>
    </source>
</evidence>
<dbReference type="SUPFAM" id="SSF55729">
    <property type="entry name" value="Acyl-CoA N-acyltransferases (Nat)"/>
    <property type="match status" value="1"/>
</dbReference>
<keyword evidence="1 4" id="KW-0808">Transferase</keyword>
<evidence type="ECO:0000313" key="5">
    <source>
        <dbReference type="Proteomes" id="UP001206692"/>
    </source>
</evidence>
<dbReference type="CDD" id="cd04301">
    <property type="entry name" value="NAT_SF"/>
    <property type="match status" value="1"/>
</dbReference>
<dbReference type="EMBL" id="JANGEW010000028">
    <property type="protein sequence ID" value="MCQ5343536.1"/>
    <property type="molecule type" value="Genomic_DNA"/>
</dbReference>
<gene>
    <name evidence="4" type="ORF">NE675_10955</name>
</gene>
<organism evidence="4 5">
    <name type="scientific">Megasphaera massiliensis</name>
    <dbReference type="NCBI Taxonomy" id="1232428"/>
    <lineage>
        <taxon>Bacteria</taxon>
        <taxon>Bacillati</taxon>
        <taxon>Bacillota</taxon>
        <taxon>Negativicutes</taxon>
        <taxon>Veillonellales</taxon>
        <taxon>Veillonellaceae</taxon>
        <taxon>Megasphaera</taxon>
    </lineage>
</organism>
<keyword evidence="2 4" id="KW-0012">Acyltransferase</keyword>
<proteinExistence type="predicted"/>
<dbReference type="InterPro" id="IPR000182">
    <property type="entry name" value="GNAT_dom"/>
</dbReference>
<protein>
    <submittedName>
        <fullName evidence="4">GNAT family N-acetyltransferase</fullName>
        <ecNumber evidence="4">2.3.1.-</ecNumber>
    </submittedName>
</protein>
<evidence type="ECO:0000256" key="1">
    <source>
        <dbReference type="ARBA" id="ARBA00022679"/>
    </source>
</evidence>
<feature type="domain" description="N-acetyltransferase" evidence="3">
    <location>
        <begin position="4"/>
        <end position="146"/>
    </location>
</feature>
<dbReference type="GO" id="GO:0016746">
    <property type="term" value="F:acyltransferase activity"/>
    <property type="evidence" value="ECO:0007669"/>
    <property type="project" value="UniProtKB-KW"/>
</dbReference>
<keyword evidence="5" id="KW-1185">Reference proteome</keyword>
<dbReference type="PANTHER" id="PTHR43800:SF1">
    <property type="entry name" value="PEPTIDYL-LYSINE N-ACETYLTRANSFERASE YJAB"/>
    <property type="match status" value="1"/>
</dbReference>
<evidence type="ECO:0000313" key="4">
    <source>
        <dbReference type="EMBL" id="MCQ5343536.1"/>
    </source>
</evidence>
<reference evidence="4 5" key="1">
    <citation type="submission" date="2022-06" db="EMBL/GenBank/DDBJ databases">
        <title>Isolation of gut microbiota from human fecal samples.</title>
        <authorList>
            <person name="Pamer E.G."/>
            <person name="Barat B."/>
            <person name="Waligurski E."/>
            <person name="Medina S."/>
            <person name="Paddock L."/>
            <person name="Mostad J."/>
        </authorList>
    </citation>
    <scope>NUCLEOTIDE SEQUENCE [LARGE SCALE GENOMIC DNA]</scope>
    <source>
        <strain evidence="4 5">DFI.1.1</strain>
    </source>
</reference>
<name>A0ABT1SUI0_9FIRM</name>
<dbReference type="EC" id="2.3.1.-" evidence="4"/>
<evidence type="ECO:0000259" key="3">
    <source>
        <dbReference type="PROSITE" id="PS51186"/>
    </source>
</evidence>
<dbReference type="PROSITE" id="PS51186">
    <property type="entry name" value="GNAT"/>
    <property type="match status" value="1"/>
</dbReference>
<dbReference type="Pfam" id="PF13508">
    <property type="entry name" value="Acetyltransf_7"/>
    <property type="match status" value="1"/>
</dbReference>
<dbReference type="Gene3D" id="3.40.630.30">
    <property type="match status" value="1"/>
</dbReference>
<comment type="caution">
    <text evidence="4">The sequence shown here is derived from an EMBL/GenBank/DDBJ whole genome shotgun (WGS) entry which is preliminary data.</text>
</comment>
<dbReference type="PANTHER" id="PTHR43800">
    <property type="entry name" value="PEPTIDYL-LYSINE N-ACETYLTRANSFERASE YJAB"/>
    <property type="match status" value="1"/>
</dbReference>
<dbReference type="RefSeq" id="WP_062413152.1">
    <property type="nucleotide sequence ID" value="NZ_JAJCIO010000031.1"/>
</dbReference>
<dbReference type="InterPro" id="IPR016181">
    <property type="entry name" value="Acyl_CoA_acyltransferase"/>
</dbReference>
<sequence>MNIIEIQERTPELTEKLLAIWESAVRATHLFLSPSAIEAIKAFVPQALAVVPRLIIAEDDSGSPLGFLGIDDQKVEMLFVADEYRSRGIGSALLGYGIEQYGVNDLAVNEQNPLAKGFYEHLGFIVYKRTEFDEQGNAYPLLYMKRS</sequence>
<dbReference type="Proteomes" id="UP001206692">
    <property type="component" value="Unassembled WGS sequence"/>
</dbReference>
<accession>A0ABT1SUI0</accession>